<keyword evidence="5" id="KW-1185">Reference proteome</keyword>
<evidence type="ECO:0000256" key="2">
    <source>
        <dbReference type="SAM" id="Phobius"/>
    </source>
</evidence>
<dbReference type="SUPFAM" id="SSF55073">
    <property type="entry name" value="Nucleotide cyclase"/>
    <property type="match status" value="1"/>
</dbReference>
<keyword evidence="2" id="KW-0812">Transmembrane</keyword>
<dbReference type="AlphaFoldDB" id="A0A090RUT9"/>
<evidence type="ECO:0000313" key="4">
    <source>
        <dbReference type="EMBL" id="GAL17964.1"/>
    </source>
</evidence>
<feature type="transmembrane region" description="Helical" evidence="2">
    <location>
        <begin position="44"/>
        <end position="67"/>
    </location>
</feature>
<gene>
    <name evidence="4" type="ORF">JCM19235_6517</name>
</gene>
<name>A0A090RUT9_9VIBR</name>
<evidence type="ECO:0000256" key="1">
    <source>
        <dbReference type="ARBA" id="ARBA00012528"/>
    </source>
</evidence>
<dbReference type="PROSITE" id="PS50887">
    <property type="entry name" value="GGDEF"/>
    <property type="match status" value="1"/>
</dbReference>
<keyword evidence="2" id="KW-0472">Membrane</keyword>
<protein>
    <recommendedName>
        <fullName evidence="1">diguanylate cyclase</fullName>
        <ecNumber evidence="1">2.7.7.65</ecNumber>
    </recommendedName>
</protein>
<feature type="domain" description="GGDEF" evidence="3">
    <location>
        <begin position="111"/>
        <end position="237"/>
    </location>
</feature>
<dbReference type="InterPro" id="IPR000160">
    <property type="entry name" value="GGDEF_dom"/>
</dbReference>
<sequence>MPLGGRNVIAIDAIASNFENVPQAEIDRILSRWMHIETVYPKHLPVISVIGVMLILVTYLLVFRYAISTRTKQLSKVNRELKYLSETDALTGLWNRRFFLGKLNSFKESNCNLTVMIIDIDDFKAINDTYGHLKGDVVIKAVAEKIVALTDSSHIVARIGGEEFALAFIGQPVDFSRSLAQKVCKSVNEIQLAEVDCKSITVSLGCVIYQKAHAFETLYEADKLMYAAKKQGKTKRS</sequence>
<dbReference type="InterPro" id="IPR029787">
    <property type="entry name" value="Nucleotide_cyclase"/>
</dbReference>
<dbReference type="CDD" id="cd01949">
    <property type="entry name" value="GGDEF"/>
    <property type="match status" value="1"/>
</dbReference>
<dbReference type="InterPro" id="IPR043128">
    <property type="entry name" value="Rev_trsase/Diguanyl_cyclase"/>
</dbReference>
<evidence type="ECO:0000259" key="3">
    <source>
        <dbReference type="PROSITE" id="PS50887"/>
    </source>
</evidence>
<dbReference type="PANTHER" id="PTHR45138">
    <property type="entry name" value="REGULATORY COMPONENTS OF SENSORY TRANSDUCTION SYSTEM"/>
    <property type="match status" value="1"/>
</dbReference>
<dbReference type="Gene3D" id="3.30.70.270">
    <property type="match status" value="1"/>
</dbReference>
<dbReference type="InterPro" id="IPR050469">
    <property type="entry name" value="Diguanylate_Cyclase"/>
</dbReference>
<accession>A0A090RUT9</accession>
<dbReference type="EC" id="2.7.7.65" evidence="1"/>
<dbReference type="SMART" id="SM00267">
    <property type="entry name" value="GGDEF"/>
    <property type="match status" value="1"/>
</dbReference>
<dbReference type="GO" id="GO:0005886">
    <property type="term" value="C:plasma membrane"/>
    <property type="evidence" value="ECO:0007669"/>
    <property type="project" value="TreeGrafter"/>
</dbReference>
<dbReference type="EMBL" id="BBMR01000002">
    <property type="protein sequence ID" value="GAL17964.1"/>
    <property type="molecule type" value="Genomic_DNA"/>
</dbReference>
<organism evidence="4 5">
    <name type="scientific">Vibrio maritimus</name>
    <dbReference type="NCBI Taxonomy" id="990268"/>
    <lineage>
        <taxon>Bacteria</taxon>
        <taxon>Pseudomonadati</taxon>
        <taxon>Pseudomonadota</taxon>
        <taxon>Gammaproteobacteria</taxon>
        <taxon>Vibrionales</taxon>
        <taxon>Vibrionaceae</taxon>
        <taxon>Vibrio</taxon>
    </lineage>
</organism>
<proteinExistence type="predicted"/>
<dbReference type="GO" id="GO:1902201">
    <property type="term" value="P:negative regulation of bacterial-type flagellum-dependent cell motility"/>
    <property type="evidence" value="ECO:0007669"/>
    <property type="project" value="TreeGrafter"/>
</dbReference>
<reference evidence="4 5" key="1">
    <citation type="submission" date="2014-09" db="EMBL/GenBank/DDBJ databases">
        <title>Vibrio maritimus JCM 19235. (C45) whole genome shotgun sequence.</title>
        <authorList>
            <person name="Sawabe T."/>
            <person name="Meirelles P."/>
            <person name="Nakanishi M."/>
            <person name="Sayaka M."/>
            <person name="Hattori M."/>
            <person name="Ohkuma M."/>
        </authorList>
    </citation>
    <scope>NUCLEOTIDE SEQUENCE [LARGE SCALE GENOMIC DNA]</scope>
    <source>
        <strain evidence="5">JCM19235</strain>
    </source>
</reference>
<comment type="caution">
    <text evidence="4">The sequence shown here is derived from an EMBL/GenBank/DDBJ whole genome shotgun (WGS) entry which is preliminary data.</text>
</comment>
<dbReference type="Proteomes" id="UP000029228">
    <property type="component" value="Unassembled WGS sequence"/>
</dbReference>
<evidence type="ECO:0000313" key="5">
    <source>
        <dbReference type="Proteomes" id="UP000029228"/>
    </source>
</evidence>
<dbReference type="Pfam" id="PF00990">
    <property type="entry name" value="GGDEF"/>
    <property type="match status" value="1"/>
</dbReference>
<reference evidence="4 5" key="2">
    <citation type="submission" date="2014-09" db="EMBL/GenBank/DDBJ databases">
        <authorList>
            <consortium name="NBRP consortium"/>
            <person name="Sawabe T."/>
            <person name="Meirelles P."/>
            <person name="Nakanishi M."/>
            <person name="Sayaka M."/>
            <person name="Hattori M."/>
            <person name="Ohkuma M."/>
        </authorList>
    </citation>
    <scope>NUCLEOTIDE SEQUENCE [LARGE SCALE GENOMIC DNA]</scope>
    <source>
        <strain evidence="5">JCM19235</strain>
    </source>
</reference>
<dbReference type="GO" id="GO:0043709">
    <property type="term" value="P:cell adhesion involved in single-species biofilm formation"/>
    <property type="evidence" value="ECO:0007669"/>
    <property type="project" value="TreeGrafter"/>
</dbReference>
<dbReference type="PANTHER" id="PTHR45138:SF5">
    <property type="entry name" value="BIFUNCTIONAL PERIPLASMIC SUBSTRATE BINDING PROTEIN_CYTOPLASMIC DIGUANYLATE CYCLASE"/>
    <property type="match status" value="1"/>
</dbReference>
<dbReference type="GO" id="GO:0052621">
    <property type="term" value="F:diguanylate cyclase activity"/>
    <property type="evidence" value="ECO:0007669"/>
    <property type="project" value="UniProtKB-EC"/>
</dbReference>
<keyword evidence="2" id="KW-1133">Transmembrane helix</keyword>
<dbReference type="STRING" id="990268.JCM19235_6517"/>
<dbReference type="NCBIfam" id="TIGR00254">
    <property type="entry name" value="GGDEF"/>
    <property type="match status" value="1"/>
</dbReference>